<evidence type="ECO:0000313" key="1">
    <source>
        <dbReference type="EMBL" id="OKP13236.1"/>
    </source>
</evidence>
<protein>
    <submittedName>
        <fullName evidence="1">Uncharacterized protein</fullName>
    </submittedName>
</protein>
<sequence>MSCNFASILQYGDDEVDADIVMEFAHKNDTSAAGASEFALNWTSGLDLGSKVKIKEKGQPTHPSAHLPPMVFHGSTLAFHTLSVLLDQLGDPSIYPSVHISLSFIWCLALHPLAMQPVDAFIPWVSIGRFLNTLIDAFLNALRESKIDPDSEFNKIEDRNFPLEDMPTRHLPEDFLIRGQSWSQLYYPDKFFEGAPSEDDRPVIEPDTIPIPRMRRCLWLGVQIATDGSVALYHAIRMGRLGLMKEIPNIRQLIKAIDNFTRYPGQHDEDCYFAGKERQFAASSFGGYINPLAVAIIQRQALSTKAL</sequence>
<proteinExistence type="predicted"/>
<comment type="caution">
    <text evidence="1">The sequence shown here is derived from an EMBL/GenBank/DDBJ whole genome shotgun (WGS) entry which is preliminary data.</text>
</comment>
<organism evidence="1 2">
    <name type="scientific">Penicillium subrubescens</name>
    <dbReference type="NCBI Taxonomy" id="1316194"/>
    <lineage>
        <taxon>Eukaryota</taxon>
        <taxon>Fungi</taxon>
        <taxon>Dikarya</taxon>
        <taxon>Ascomycota</taxon>
        <taxon>Pezizomycotina</taxon>
        <taxon>Eurotiomycetes</taxon>
        <taxon>Eurotiomycetidae</taxon>
        <taxon>Eurotiales</taxon>
        <taxon>Aspergillaceae</taxon>
        <taxon>Penicillium</taxon>
    </lineage>
</organism>
<dbReference type="STRING" id="1316194.A0A1Q5UL76"/>
<dbReference type="Proteomes" id="UP000186955">
    <property type="component" value="Unassembled WGS sequence"/>
</dbReference>
<dbReference type="SUPFAM" id="SSF48452">
    <property type="entry name" value="TPR-like"/>
    <property type="match status" value="1"/>
</dbReference>
<name>A0A1Q5UL76_9EURO</name>
<dbReference type="AlphaFoldDB" id="A0A1Q5UL76"/>
<dbReference type="EMBL" id="MNBE01000154">
    <property type="protein sequence ID" value="OKP13236.1"/>
    <property type="molecule type" value="Genomic_DNA"/>
</dbReference>
<reference evidence="1 2" key="1">
    <citation type="submission" date="2016-10" db="EMBL/GenBank/DDBJ databases">
        <title>Genome sequence of the ascomycete fungus Penicillium subrubescens.</title>
        <authorList>
            <person name="De Vries R.P."/>
            <person name="Peng M."/>
            <person name="Dilokpimol A."/>
            <person name="Hilden K."/>
            <person name="Makela M.R."/>
            <person name="Grigoriev I."/>
            <person name="Riley R."/>
            <person name="Granchi Z."/>
        </authorList>
    </citation>
    <scope>NUCLEOTIDE SEQUENCE [LARGE SCALE GENOMIC DNA]</scope>
    <source>
        <strain evidence="1 2">CBS 132785</strain>
    </source>
</reference>
<gene>
    <name evidence="1" type="ORF">PENSUB_1084</name>
</gene>
<dbReference type="InterPro" id="IPR011990">
    <property type="entry name" value="TPR-like_helical_dom_sf"/>
</dbReference>
<keyword evidence="2" id="KW-1185">Reference proteome</keyword>
<accession>A0A1Q5UL76</accession>
<evidence type="ECO:0000313" key="2">
    <source>
        <dbReference type="Proteomes" id="UP000186955"/>
    </source>
</evidence>